<dbReference type="PANTHER" id="PTHR10010:SF46">
    <property type="entry name" value="SODIUM-DEPENDENT PHOSPHATE TRANSPORT PROTEIN 2B"/>
    <property type="match status" value="1"/>
</dbReference>
<keyword evidence="4 7" id="KW-1133">Transmembrane helix</keyword>
<dbReference type="GO" id="GO:0005886">
    <property type="term" value="C:plasma membrane"/>
    <property type="evidence" value="ECO:0007669"/>
    <property type="project" value="UniProtKB-SubCell"/>
</dbReference>
<accession>C4ZJ79</accession>
<evidence type="ECO:0000256" key="6">
    <source>
        <dbReference type="SAM" id="MobiDB-lite"/>
    </source>
</evidence>
<dbReference type="InterPro" id="IPR003841">
    <property type="entry name" value="Na/Pi_transpt"/>
</dbReference>
<feature type="transmembrane region" description="Helical" evidence="7">
    <location>
        <begin position="142"/>
        <end position="171"/>
    </location>
</feature>
<dbReference type="Proteomes" id="UP000002186">
    <property type="component" value="Chromosome"/>
</dbReference>
<keyword evidence="5 7" id="KW-0472">Membrane</keyword>
<evidence type="ECO:0000256" key="4">
    <source>
        <dbReference type="ARBA" id="ARBA00022989"/>
    </source>
</evidence>
<name>C4ZJ79_THASP</name>
<evidence type="ECO:0000313" key="8">
    <source>
        <dbReference type="EMBL" id="ACK53812.1"/>
    </source>
</evidence>
<feature type="transmembrane region" description="Helical" evidence="7">
    <location>
        <begin position="44"/>
        <end position="66"/>
    </location>
</feature>
<evidence type="ECO:0000313" key="9">
    <source>
        <dbReference type="Proteomes" id="UP000002186"/>
    </source>
</evidence>
<feature type="transmembrane region" description="Helical" evidence="7">
    <location>
        <begin position="221"/>
        <end position="246"/>
    </location>
</feature>
<feature type="transmembrane region" description="Helical" evidence="7">
    <location>
        <begin position="258"/>
        <end position="281"/>
    </location>
</feature>
<feature type="transmembrane region" description="Helical" evidence="7">
    <location>
        <begin position="101"/>
        <end position="122"/>
    </location>
</feature>
<reference evidence="9" key="1">
    <citation type="submission" date="2009-05" db="EMBL/GenBank/DDBJ databases">
        <title>Complete sequence of chromosome of Thauera sp. MZ1T.</title>
        <authorList>
            <consortium name="US DOE Joint Genome Institute"/>
            <person name="Lucas S."/>
            <person name="Copeland A."/>
            <person name="Lapidus A."/>
            <person name="Glavina del Rio T."/>
            <person name="Dalin E."/>
            <person name="Tice H."/>
            <person name="Bruce D."/>
            <person name="Goodwin L."/>
            <person name="Pitluck S."/>
            <person name="Sims D."/>
            <person name="Brettin T."/>
            <person name="Detter J.C."/>
            <person name="Han C."/>
            <person name="Larimer F."/>
            <person name="Land M."/>
            <person name="Hauser L."/>
            <person name="Kyrpides N."/>
            <person name="Mikhailova N."/>
            <person name="Sayler G.S."/>
        </authorList>
    </citation>
    <scope>NUCLEOTIDE SEQUENCE [LARGE SCALE GENOMIC DNA]</scope>
    <source>
        <strain evidence="9">MZ1T</strain>
    </source>
</reference>
<dbReference type="GO" id="GO:0044341">
    <property type="term" value="P:sodium-dependent phosphate transport"/>
    <property type="evidence" value="ECO:0007669"/>
    <property type="project" value="InterPro"/>
</dbReference>
<keyword evidence="2" id="KW-1003">Cell membrane</keyword>
<keyword evidence="3 7" id="KW-0812">Transmembrane</keyword>
<sequence length="594" mass="62714">MPSGPKRDGPRREQCPPRPRDPALRCRDAPFPHERPALDTSPLAIYPIVAGLLGGIGLFLLGMHMLTEGLKLAAGRALEGLLERGTATPVRGLGAGMTMTALVQSSTAVTVASIGFVNTGLLSLQNAMWVIFGSNVGTTLNAWLVAALGFSFRIDAFALPFVGIGATLMLAGRTVRQRALGQALAGFGVLFLGIDALKDTFSGFGATMNLQDHIAPGFTGWLILVGIGTVLTVLMQASGAVIAIIITAAQGGLMSIEAACAMVIGTNIGTTSTAILSALGATSNARRVAATHVIFNLVTGAVAIALLPLLIGLLGALRNWFEQPATPAVMLAMFHTAFNVLGVLLMVPLARPLRRFLASHFRSREEEIARPRYLDAPSLAVPDLALRALRLELGRTQSFALTALTAATRVPPDEPWIERQASTLDALAPAIGDYVRKLNAMRLPPALVEAVAHSLRALQYQESAVTAVRQACALATTLGAPPGSELEPIAAAFRQATGALAASADAAREDFSAPAVEVRLEEAELRYQAFKEALLLEGAHARIDIRTLQDWLRLASLERRAIEQVAKAARMLAVLDGDLTPQQAEEKAGENGVE</sequence>
<dbReference type="KEGG" id="tmz:Tmz1t_1050"/>
<dbReference type="NCBIfam" id="NF037997">
    <property type="entry name" value="Na_Pi_symport"/>
    <property type="match status" value="1"/>
</dbReference>
<evidence type="ECO:0000256" key="7">
    <source>
        <dbReference type="SAM" id="Phobius"/>
    </source>
</evidence>
<evidence type="ECO:0000256" key="1">
    <source>
        <dbReference type="ARBA" id="ARBA00004651"/>
    </source>
</evidence>
<feature type="region of interest" description="Disordered" evidence="6">
    <location>
        <begin position="1"/>
        <end position="33"/>
    </location>
</feature>
<proteinExistence type="predicted"/>
<dbReference type="Pfam" id="PF02690">
    <property type="entry name" value="Na_Pi_cotrans"/>
    <property type="match status" value="2"/>
</dbReference>
<evidence type="ECO:0000256" key="2">
    <source>
        <dbReference type="ARBA" id="ARBA00022475"/>
    </source>
</evidence>
<reference evidence="8 9" key="2">
    <citation type="journal article" date="2012" name="Stand. Genomic Sci.">
        <title>Complete genome sequence of Thauera aminoaromatica strain MZ1T.</title>
        <authorList>
            <person name="Jiang K."/>
            <person name="Sanseverino J."/>
            <person name="Chauhan A."/>
            <person name="Lucas S."/>
            <person name="Copeland A."/>
            <person name="Lapidus A."/>
            <person name="Del Rio T.G."/>
            <person name="Dalin E."/>
            <person name="Tice H."/>
            <person name="Bruce D."/>
            <person name="Goodwin L."/>
            <person name="Pitluck S."/>
            <person name="Sims D."/>
            <person name="Brettin T."/>
            <person name="Detter J.C."/>
            <person name="Han C."/>
            <person name="Chang Y.J."/>
            <person name="Larimer F."/>
            <person name="Land M."/>
            <person name="Hauser L."/>
            <person name="Kyrpides N.C."/>
            <person name="Mikhailova N."/>
            <person name="Moser S."/>
            <person name="Jegier P."/>
            <person name="Close D."/>
            <person name="Debruyn J.M."/>
            <person name="Wang Y."/>
            <person name="Layton A.C."/>
            <person name="Allen M.S."/>
            <person name="Sayler G.S."/>
        </authorList>
    </citation>
    <scope>NUCLEOTIDE SEQUENCE [LARGE SCALE GENOMIC DNA]</scope>
    <source>
        <strain evidence="8 9">MZ1T</strain>
    </source>
</reference>
<dbReference type="RefSeq" id="WP_012584812.1">
    <property type="nucleotide sequence ID" value="NC_011662.2"/>
</dbReference>
<dbReference type="GO" id="GO:0005436">
    <property type="term" value="F:sodium:phosphate symporter activity"/>
    <property type="evidence" value="ECO:0007669"/>
    <property type="project" value="InterPro"/>
</dbReference>
<dbReference type="STRING" id="85643.Tmz1t_1050"/>
<dbReference type="PANTHER" id="PTHR10010">
    <property type="entry name" value="SOLUTE CARRIER FAMILY 34 SODIUM PHOSPHATE , MEMBER 2-RELATED"/>
    <property type="match status" value="1"/>
</dbReference>
<dbReference type="HOGENOM" id="CLU_025623_1_0_4"/>
<evidence type="ECO:0000256" key="5">
    <source>
        <dbReference type="ARBA" id="ARBA00023136"/>
    </source>
</evidence>
<dbReference type="AlphaFoldDB" id="C4ZJ79"/>
<dbReference type="EMBL" id="CP001281">
    <property type="protein sequence ID" value="ACK53812.1"/>
    <property type="molecule type" value="Genomic_DNA"/>
</dbReference>
<feature type="transmembrane region" description="Helical" evidence="7">
    <location>
        <begin position="329"/>
        <end position="350"/>
    </location>
</feature>
<gene>
    <name evidence="8" type="ordered locus">Tmz1t_1050</name>
</gene>
<comment type="subcellular location">
    <subcellularLocation>
        <location evidence="1">Cell membrane</location>
        <topology evidence="1">Multi-pass membrane protein</topology>
    </subcellularLocation>
</comment>
<keyword evidence="9" id="KW-1185">Reference proteome</keyword>
<feature type="transmembrane region" description="Helical" evidence="7">
    <location>
        <begin position="293"/>
        <end position="317"/>
    </location>
</feature>
<evidence type="ECO:0000256" key="3">
    <source>
        <dbReference type="ARBA" id="ARBA00022692"/>
    </source>
</evidence>
<protein>
    <submittedName>
        <fullName evidence="8">Na/Pi-cotransporter II-related protein</fullName>
    </submittedName>
</protein>
<organism evidence="8 9">
    <name type="scientific">Thauera aminoaromatica</name>
    <dbReference type="NCBI Taxonomy" id="164330"/>
    <lineage>
        <taxon>Bacteria</taxon>
        <taxon>Pseudomonadati</taxon>
        <taxon>Pseudomonadota</taxon>
        <taxon>Betaproteobacteria</taxon>
        <taxon>Rhodocyclales</taxon>
        <taxon>Zoogloeaceae</taxon>
        <taxon>Thauera</taxon>
    </lineage>
</organism>
<feature type="transmembrane region" description="Helical" evidence="7">
    <location>
        <begin position="183"/>
        <end position="201"/>
    </location>
</feature>
<dbReference type="eggNOG" id="COG1283">
    <property type="taxonomic scope" value="Bacteria"/>
</dbReference>